<evidence type="ECO:0000313" key="2">
    <source>
        <dbReference type="EMBL" id="OJJ04560.1"/>
    </source>
</evidence>
<evidence type="ECO:0000256" key="1">
    <source>
        <dbReference type="SAM" id="MobiDB-lite"/>
    </source>
</evidence>
<dbReference type="VEuPathDB" id="FungiDB:ASPVEDRAFT_796978"/>
<dbReference type="AlphaFoldDB" id="A0A1L9PSP3"/>
<dbReference type="Proteomes" id="UP000184073">
    <property type="component" value="Unassembled WGS sequence"/>
</dbReference>
<dbReference type="EMBL" id="KV878131">
    <property type="protein sequence ID" value="OJJ04560.1"/>
    <property type="molecule type" value="Genomic_DNA"/>
</dbReference>
<evidence type="ECO:0000313" key="3">
    <source>
        <dbReference type="Proteomes" id="UP000184073"/>
    </source>
</evidence>
<gene>
    <name evidence="2" type="ORF">ASPVEDRAFT_796978</name>
</gene>
<name>A0A1L9PSP3_ASPVE</name>
<keyword evidence="3" id="KW-1185">Reference proteome</keyword>
<dbReference type="RefSeq" id="XP_040670322.1">
    <property type="nucleotide sequence ID" value="XM_040816739.1"/>
</dbReference>
<reference evidence="3" key="1">
    <citation type="journal article" date="2017" name="Genome Biol.">
        <title>Comparative genomics reveals high biological diversity and specific adaptations in the industrially and medically important fungal genus Aspergillus.</title>
        <authorList>
            <person name="de Vries R.P."/>
            <person name="Riley R."/>
            <person name="Wiebenga A."/>
            <person name="Aguilar-Osorio G."/>
            <person name="Amillis S."/>
            <person name="Uchima C.A."/>
            <person name="Anderluh G."/>
            <person name="Asadollahi M."/>
            <person name="Askin M."/>
            <person name="Barry K."/>
            <person name="Battaglia E."/>
            <person name="Bayram O."/>
            <person name="Benocci T."/>
            <person name="Braus-Stromeyer S.A."/>
            <person name="Caldana C."/>
            <person name="Canovas D."/>
            <person name="Cerqueira G.C."/>
            <person name="Chen F."/>
            <person name="Chen W."/>
            <person name="Choi C."/>
            <person name="Clum A."/>
            <person name="Dos Santos R.A."/>
            <person name="Damasio A.R."/>
            <person name="Diallinas G."/>
            <person name="Emri T."/>
            <person name="Fekete E."/>
            <person name="Flipphi M."/>
            <person name="Freyberg S."/>
            <person name="Gallo A."/>
            <person name="Gournas C."/>
            <person name="Habgood R."/>
            <person name="Hainaut M."/>
            <person name="Harispe M.L."/>
            <person name="Henrissat B."/>
            <person name="Hilden K.S."/>
            <person name="Hope R."/>
            <person name="Hossain A."/>
            <person name="Karabika E."/>
            <person name="Karaffa L."/>
            <person name="Karanyi Z."/>
            <person name="Krasevec N."/>
            <person name="Kuo A."/>
            <person name="Kusch H."/>
            <person name="LaButti K."/>
            <person name="Lagendijk E.L."/>
            <person name="Lapidus A."/>
            <person name="Levasseur A."/>
            <person name="Lindquist E."/>
            <person name="Lipzen A."/>
            <person name="Logrieco A.F."/>
            <person name="MacCabe A."/>
            <person name="Maekelae M.R."/>
            <person name="Malavazi I."/>
            <person name="Melin P."/>
            <person name="Meyer V."/>
            <person name="Mielnichuk N."/>
            <person name="Miskei M."/>
            <person name="Molnar A.P."/>
            <person name="Mule G."/>
            <person name="Ngan C.Y."/>
            <person name="Orejas M."/>
            <person name="Orosz E."/>
            <person name="Ouedraogo J.P."/>
            <person name="Overkamp K.M."/>
            <person name="Park H.-S."/>
            <person name="Perrone G."/>
            <person name="Piumi F."/>
            <person name="Punt P.J."/>
            <person name="Ram A.F."/>
            <person name="Ramon A."/>
            <person name="Rauscher S."/>
            <person name="Record E."/>
            <person name="Riano-Pachon D.M."/>
            <person name="Robert V."/>
            <person name="Roehrig J."/>
            <person name="Ruller R."/>
            <person name="Salamov A."/>
            <person name="Salih N.S."/>
            <person name="Samson R.A."/>
            <person name="Sandor E."/>
            <person name="Sanguinetti M."/>
            <person name="Schuetze T."/>
            <person name="Sepcic K."/>
            <person name="Shelest E."/>
            <person name="Sherlock G."/>
            <person name="Sophianopoulou V."/>
            <person name="Squina F.M."/>
            <person name="Sun H."/>
            <person name="Susca A."/>
            <person name="Todd R.B."/>
            <person name="Tsang A."/>
            <person name="Unkles S.E."/>
            <person name="van de Wiele N."/>
            <person name="van Rossen-Uffink D."/>
            <person name="Oliveira J.V."/>
            <person name="Vesth T.C."/>
            <person name="Visser J."/>
            <person name="Yu J.-H."/>
            <person name="Zhou M."/>
            <person name="Andersen M.R."/>
            <person name="Archer D.B."/>
            <person name="Baker S.E."/>
            <person name="Benoit I."/>
            <person name="Brakhage A.A."/>
            <person name="Braus G.H."/>
            <person name="Fischer R."/>
            <person name="Frisvad J.C."/>
            <person name="Goldman G.H."/>
            <person name="Houbraken J."/>
            <person name="Oakley B."/>
            <person name="Pocsi I."/>
            <person name="Scazzocchio C."/>
            <person name="Seiboth B."/>
            <person name="vanKuyk P.A."/>
            <person name="Wortman J."/>
            <person name="Dyer P.S."/>
            <person name="Grigoriev I.V."/>
        </authorList>
    </citation>
    <scope>NUCLEOTIDE SEQUENCE [LARGE SCALE GENOMIC DNA]</scope>
    <source>
        <strain evidence="3">CBS 583.65</strain>
    </source>
</reference>
<proteinExistence type="predicted"/>
<dbReference type="GeneID" id="63732250"/>
<organism evidence="2 3">
    <name type="scientific">Aspergillus versicolor CBS 583.65</name>
    <dbReference type="NCBI Taxonomy" id="1036611"/>
    <lineage>
        <taxon>Eukaryota</taxon>
        <taxon>Fungi</taxon>
        <taxon>Dikarya</taxon>
        <taxon>Ascomycota</taxon>
        <taxon>Pezizomycotina</taxon>
        <taxon>Eurotiomycetes</taxon>
        <taxon>Eurotiomycetidae</taxon>
        <taxon>Eurotiales</taxon>
        <taxon>Aspergillaceae</taxon>
        <taxon>Aspergillus</taxon>
        <taxon>Aspergillus subgen. Nidulantes</taxon>
    </lineage>
</organism>
<accession>A0A1L9PSP3</accession>
<sequence>MTANKQGARRDKDWASQEQLLHPASRMQGESAQTSSNLGREQDCMEPTPVGLRACLSDVPPRGLRRQLTRARLALRGMGHPGFQVAQEAGTERRIRAPATHHLFRGSTRVHWPGSWMEASRQTGPFPPSEMKALPALKRIAARLSQGVSTPSSIQDHLGFSSASTSLFLQLLGWGRDSRKQAAAGSPLRGRPNMAAG</sequence>
<protein>
    <submittedName>
        <fullName evidence="2">Uncharacterized protein</fullName>
    </submittedName>
</protein>
<feature type="region of interest" description="Disordered" evidence="1">
    <location>
        <begin position="1"/>
        <end position="45"/>
    </location>
</feature>
<feature type="compositionally biased region" description="Polar residues" evidence="1">
    <location>
        <begin position="28"/>
        <end position="39"/>
    </location>
</feature>